<dbReference type="EMBL" id="AUWU02000002">
    <property type="protein sequence ID" value="KAH0576432.1"/>
    <property type="molecule type" value="Genomic_DNA"/>
</dbReference>
<dbReference type="InterPro" id="IPR043129">
    <property type="entry name" value="ATPase_NBD"/>
</dbReference>
<dbReference type="AlphaFoldDB" id="A0A9P8LYR6"/>
<dbReference type="PROSITE" id="PS01036">
    <property type="entry name" value="HSP70_3"/>
    <property type="match status" value="1"/>
</dbReference>
<dbReference type="RefSeq" id="XP_067767205.1">
    <property type="nucleotide sequence ID" value="XM_067905888.1"/>
</dbReference>
<dbReference type="FunFam" id="3.90.640.10:FF:000002">
    <property type="entry name" value="Heat shock 70 kDa"/>
    <property type="match status" value="1"/>
</dbReference>
<organism evidence="5 6">
    <name type="scientific">Spironucleus salmonicida</name>
    <dbReference type="NCBI Taxonomy" id="348837"/>
    <lineage>
        <taxon>Eukaryota</taxon>
        <taxon>Metamonada</taxon>
        <taxon>Diplomonadida</taxon>
        <taxon>Hexamitidae</taxon>
        <taxon>Hexamitinae</taxon>
        <taxon>Spironucleus</taxon>
    </lineage>
</organism>
<dbReference type="FunFam" id="2.60.34.10:FF:000002">
    <property type="entry name" value="Heat shock 70 kDa"/>
    <property type="match status" value="1"/>
</dbReference>
<dbReference type="Gene3D" id="1.20.1270.10">
    <property type="match status" value="1"/>
</dbReference>
<evidence type="ECO:0000313" key="5">
    <source>
        <dbReference type="EMBL" id="KAH0576432.1"/>
    </source>
</evidence>
<feature type="compositionally biased region" description="Low complexity" evidence="4">
    <location>
        <begin position="639"/>
        <end position="652"/>
    </location>
</feature>
<feature type="region of interest" description="Disordered" evidence="4">
    <location>
        <begin position="629"/>
        <end position="658"/>
    </location>
</feature>
<dbReference type="GO" id="GO:0005524">
    <property type="term" value="F:ATP binding"/>
    <property type="evidence" value="ECO:0007669"/>
    <property type="project" value="UniProtKB-KW"/>
</dbReference>
<gene>
    <name evidence="5" type="ORF">SS50377_21996</name>
</gene>
<name>A0A9P8LYR6_9EUKA</name>
<dbReference type="SUPFAM" id="SSF100920">
    <property type="entry name" value="Heat shock protein 70kD (HSP70), peptide-binding domain"/>
    <property type="match status" value="1"/>
</dbReference>
<sequence>MSAPAIGIDLGTTYSCVGVFQNERVEIIANDVGSYTTPSYVAFTENERLIGEAAKNQASMNAENTVFDAKRLIGRRFSEADVQDDMKHFPFTVVGVDDKPMIEVVYKGETKRFTPEEISSMILLKMKQTANDFLGKEVQDAVITVPAYFTDAQRKATQNAAQICGLNCLRIINEPTAACIAYGFLQKHKDTAKGEENILVFDFGGGTFDSSILNLDNDVFEVRATAGNSHLGGEDIDNRLVNYFVTEFKKKHNKDISNNNRSLRRLRTSVERAKRTLSSSQTASVEIESLFEGIDFFSQITRAKFEDLVNDLLRKTIEPVDRVLRDAKMSKSEIDQVVLVGGSTRIPKVQQLIKDYFNGKDPLKTLNPDEAVAYGAAVQAAVLSSDKTQAQGTGNILLLDVCPLSLGIETSGSNMTVLIPRNTTIPANKKETFTTYADNQTTVTIRVFEGERPMTKDNNLLGTFDLTDIPAAPRGQPKIEVTYDLSVDGILTVTAKDLSGTGNTKCLTINQKSNRLSDDEIERMVREAEQFKGEDEKIRAGQQSRNELESLLFSTRSQLDGTGEQKLPISDEEKKLITDKLNEILAWMESNKLASKEEYDEKKKDFEAIVHPIMSKLYGQAGGMPGGMPGGFPGGFPGGAAPAGAAPGAAGPSVDDLD</sequence>
<evidence type="ECO:0000256" key="4">
    <source>
        <dbReference type="SAM" id="MobiDB-lite"/>
    </source>
</evidence>
<dbReference type="Gene3D" id="3.30.420.40">
    <property type="match status" value="2"/>
</dbReference>
<proteinExistence type="inferred from homology"/>
<dbReference type="PROSITE" id="PS00329">
    <property type="entry name" value="HSP70_2"/>
    <property type="match status" value="1"/>
</dbReference>
<evidence type="ECO:0000313" key="6">
    <source>
        <dbReference type="Proteomes" id="UP000018208"/>
    </source>
</evidence>
<dbReference type="FunFam" id="3.30.420.40:FF:000172">
    <property type="entry name" value="Heat shock 70 kDa protein"/>
    <property type="match status" value="1"/>
</dbReference>
<dbReference type="Gene3D" id="2.60.34.10">
    <property type="entry name" value="Substrate Binding Domain Of DNAk, Chain A, domain 1"/>
    <property type="match status" value="1"/>
</dbReference>
<dbReference type="Gene3D" id="3.30.30.30">
    <property type="match status" value="1"/>
</dbReference>
<evidence type="ECO:0000256" key="2">
    <source>
        <dbReference type="ARBA" id="ARBA00022840"/>
    </source>
</evidence>
<dbReference type="PANTHER" id="PTHR19375">
    <property type="entry name" value="HEAT SHOCK PROTEIN 70KDA"/>
    <property type="match status" value="1"/>
</dbReference>
<feature type="compositionally biased region" description="Gly residues" evidence="4">
    <location>
        <begin position="629"/>
        <end position="638"/>
    </location>
</feature>
<dbReference type="FunFam" id="3.30.420.40:FF:000026">
    <property type="entry name" value="Heat shock protein 70"/>
    <property type="match status" value="1"/>
</dbReference>
<dbReference type="Proteomes" id="UP000018208">
    <property type="component" value="Unassembled WGS sequence"/>
</dbReference>
<dbReference type="Pfam" id="PF00012">
    <property type="entry name" value="HSP70"/>
    <property type="match status" value="1"/>
</dbReference>
<dbReference type="SUPFAM" id="SSF53067">
    <property type="entry name" value="Actin-like ATPase domain"/>
    <property type="match status" value="2"/>
</dbReference>
<dbReference type="InterPro" id="IPR029047">
    <property type="entry name" value="HSP70_peptide-bd_sf"/>
</dbReference>
<accession>A0A9P8LYR6</accession>
<dbReference type="OrthoDB" id="2401965at2759"/>
<dbReference type="PRINTS" id="PR00301">
    <property type="entry name" value="HEATSHOCK70"/>
</dbReference>
<dbReference type="InterPro" id="IPR029048">
    <property type="entry name" value="HSP70_C_sf"/>
</dbReference>
<dbReference type="Gene3D" id="3.90.640.10">
    <property type="entry name" value="Actin, Chain A, domain 4"/>
    <property type="match status" value="1"/>
</dbReference>
<protein>
    <submittedName>
        <fullName evidence="5">Cytosolic heat shock protein 70</fullName>
    </submittedName>
</protein>
<comment type="similarity">
    <text evidence="3">Belongs to the heat shock protein 70 family.</text>
</comment>
<dbReference type="InterPro" id="IPR013126">
    <property type="entry name" value="Hsp_70_fam"/>
</dbReference>
<keyword evidence="2 3" id="KW-0067">ATP-binding</keyword>
<keyword evidence="5" id="KW-0346">Stress response</keyword>
<evidence type="ECO:0000256" key="1">
    <source>
        <dbReference type="ARBA" id="ARBA00022741"/>
    </source>
</evidence>
<keyword evidence="1 3" id="KW-0547">Nucleotide-binding</keyword>
<dbReference type="FunFam" id="3.30.30.30:FF:000001">
    <property type="entry name" value="heat shock 70 kDa protein-like"/>
    <property type="match status" value="1"/>
</dbReference>
<comment type="caution">
    <text evidence="5">The sequence shown here is derived from an EMBL/GenBank/DDBJ whole genome shotgun (WGS) entry which is preliminary data.</text>
</comment>
<keyword evidence="6" id="KW-1185">Reference proteome</keyword>
<dbReference type="KEGG" id="ssao:94296019"/>
<dbReference type="GO" id="GO:0140662">
    <property type="term" value="F:ATP-dependent protein folding chaperone"/>
    <property type="evidence" value="ECO:0007669"/>
    <property type="project" value="InterPro"/>
</dbReference>
<reference evidence="5 6" key="1">
    <citation type="journal article" date="2014" name="PLoS Genet.">
        <title>The Genome of Spironucleus salmonicida Highlights a Fish Pathogen Adapted to Fluctuating Environments.</title>
        <authorList>
            <person name="Xu F."/>
            <person name="Jerlstrom-Hultqvist J."/>
            <person name="Einarsson E."/>
            <person name="Astvaldsson A."/>
            <person name="Svard S.G."/>
            <person name="Andersson J.O."/>
        </authorList>
    </citation>
    <scope>NUCLEOTIDE SEQUENCE [LARGE SCALE GENOMIC DNA]</scope>
    <source>
        <strain evidence="5 6">ATCC 50377</strain>
    </source>
</reference>
<dbReference type="PROSITE" id="PS00297">
    <property type="entry name" value="HSP70_1"/>
    <property type="match status" value="1"/>
</dbReference>
<dbReference type="SUPFAM" id="SSF100934">
    <property type="entry name" value="Heat shock protein 70kD (HSP70), C-terminal subdomain"/>
    <property type="match status" value="1"/>
</dbReference>
<evidence type="ECO:0000256" key="3">
    <source>
        <dbReference type="RuleBase" id="RU003322"/>
    </source>
</evidence>
<dbReference type="GeneID" id="94296019"/>
<dbReference type="InterPro" id="IPR018181">
    <property type="entry name" value="Heat_shock_70_CS"/>
</dbReference>
<dbReference type="NCBIfam" id="NF001413">
    <property type="entry name" value="PRK00290.1"/>
    <property type="match status" value="1"/>
</dbReference>